<dbReference type="EMBL" id="CAJNDS010001480">
    <property type="protein sequence ID" value="CAE7261595.1"/>
    <property type="molecule type" value="Genomic_DNA"/>
</dbReference>
<dbReference type="Proteomes" id="UP000604046">
    <property type="component" value="Unassembled WGS sequence"/>
</dbReference>
<dbReference type="Gene3D" id="3.80.10.10">
    <property type="entry name" value="Ribonuclease Inhibitor"/>
    <property type="match status" value="2"/>
</dbReference>
<gene>
    <name evidence="2" type="ORF">SNAT2548_LOCUS13699</name>
</gene>
<evidence type="ECO:0000313" key="3">
    <source>
        <dbReference type="Proteomes" id="UP000604046"/>
    </source>
</evidence>
<reference evidence="2" key="1">
    <citation type="submission" date="2021-02" db="EMBL/GenBank/DDBJ databases">
        <authorList>
            <person name="Dougan E. K."/>
            <person name="Rhodes N."/>
            <person name="Thang M."/>
            <person name="Chan C."/>
        </authorList>
    </citation>
    <scope>NUCLEOTIDE SEQUENCE</scope>
</reference>
<keyword evidence="3" id="KW-1185">Reference proteome</keyword>
<accession>A0A812MC36</accession>
<comment type="caution">
    <text evidence="2">The sequence shown here is derived from an EMBL/GenBank/DDBJ whole genome shotgun (WGS) entry which is preliminary data.</text>
</comment>
<evidence type="ECO:0008006" key="4">
    <source>
        <dbReference type="Google" id="ProtNLM"/>
    </source>
</evidence>
<protein>
    <recommendedName>
        <fullName evidence="4">TIR domain-containing protein</fullName>
    </recommendedName>
</protein>
<evidence type="ECO:0000313" key="2">
    <source>
        <dbReference type="EMBL" id="CAE7261595.1"/>
    </source>
</evidence>
<dbReference type="SUPFAM" id="SSF52047">
    <property type="entry name" value="RNI-like"/>
    <property type="match status" value="1"/>
</dbReference>
<dbReference type="AlphaFoldDB" id="A0A812MC36"/>
<dbReference type="GO" id="GO:0019005">
    <property type="term" value="C:SCF ubiquitin ligase complex"/>
    <property type="evidence" value="ECO:0007669"/>
    <property type="project" value="TreeGrafter"/>
</dbReference>
<dbReference type="InterPro" id="IPR032675">
    <property type="entry name" value="LRR_dom_sf"/>
</dbReference>
<proteinExistence type="predicted"/>
<evidence type="ECO:0000256" key="1">
    <source>
        <dbReference type="SAM" id="MobiDB-lite"/>
    </source>
</evidence>
<feature type="region of interest" description="Disordered" evidence="1">
    <location>
        <begin position="618"/>
        <end position="637"/>
    </location>
</feature>
<dbReference type="GO" id="GO:0031146">
    <property type="term" value="P:SCF-dependent proteasomal ubiquitin-dependent protein catabolic process"/>
    <property type="evidence" value="ECO:0007669"/>
    <property type="project" value="TreeGrafter"/>
</dbReference>
<organism evidence="2 3">
    <name type="scientific">Symbiodinium natans</name>
    <dbReference type="NCBI Taxonomy" id="878477"/>
    <lineage>
        <taxon>Eukaryota</taxon>
        <taxon>Sar</taxon>
        <taxon>Alveolata</taxon>
        <taxon>Dinophyceae</taxon>
        <taxon>Suessiales</taxon>
        <taxon>Symbiodiniaceae</taxon>
        <taxon>Symbiodinium</taxon>
    </lineage>
</organism>
<dbReference type="PANTHER" id="PTHR13318">
    <property type="entry name" value="PARTNER OF PAIRED, ISOFORM B-RELATED"/>
    <property type="match status" value="1"/>
</dbReference>
<sequence>MEIPDGAGSRLAMFSARFDGGQVEQKFREVQKILQAHNYDTLMVEADAGEDFGMLTMQYLSQLDEERGILLAVCTEHYGEMTSSKYSSFWELKYAYDRDLAIMPLKVSKVYPPRPPFGADHPYDKKGTARGFVKSAMPSSTVYINCLDEPGENLLAARDIAALIAAKLRKGKANATATRGTPVEVAAPVAMTSHVGYPAQAKRPVRGMRSFLWADCWKRCFYHAGVGSFDDDTLWKEVERQFRASEFNASSTLKALKNFAPPGRPYPAEARQFVMQESKRVMRCKGNIQEATKAAEPGGLEELVILLLFAVDEELHMPFCSQVPAEAWRQLEAARWEKLRAADFSWCFQTDSQGAAGAAFLLAALARCSELQELNMDKCTHVPAEAWRQLEAARWEKLTKADFEGCFQTDSQGAGAAFLLAALARCSELEELNMQYCYEVPAEAWRQLEAARWEKLTKANFDRCFEDGSQDAAGAAFLLAALARCSELQELNMNCTHVPAEAWRQLEDARWEKLRRADFFGCFSLSEFAEGAAGLLAALARCSELEELNMQYCYEVPAEAWRQLEAARWEKLTKANFDRCFSLSEFAEGAAVLLAALARCSELQDLRSASYLPWRTTASSTSLNSPSPSPSFGAAAV</sequence>
<name>A0A812MC36_9DINO</name>